<evidence type="ECO:0000313" key="8">
    <source>
        <dbReference type="Proteomes" id="UP000245429"/>
    </source>
</evidence>
<accession>A0A2U8QT53</accession>
<dbReference type="SUPFAM" id="SSF55874">
    <property type="entry name" value="ATPase domain of HSP90 chaperone/DNA topoisomerase II/histidine kinase"/>
    <property type="match status" value="1"/>
</dbReference>
<proteinExistence type="predicted"/>
<evidence type="ECO:0000256" key="5">
    <source>
        <dbReference type="ARBA" id="ARBA00022777"/>
    </source>
</evidence>
<dbReference type="Pfam" id="PF02518">
    <property type="entry name" value="HATPase_c"/>
    <property type="match status" value="1"/>
</dbReference>
<dbReference type="AlphaFoldDB" id="A0A2U8QT53"/>
<evidence type="ECO:0000256" key="1">
    <source>
        <dbReference type="ARBA" id="ARBA00000085"/>
    </source>
</evidence>
<dbReference type="PROSITE" id="PS50109">
    <property type="entry name" value="HIS_KIN"/>
    <property type="match status" value="1"/>
</dbReference>
<dbReference type="CDD" id="cd00082">
    <property type="entry name" value="HisKA"/>
    <property type="match status" value="1"/>
</dbReference>
<dbReference type="Gene3D" id="3.30.450.20">
    <property type="entry name" value="PAS domain"/>
    <property type="match status" value="1"/>
</dbReference>
<dbReference type="InterPro" id="IPR005467">
    <property type="entry name" value="His_kinase_dom"/>
</dbReference>
<dbReference type="SMART" id="SM00387">
    <property type="entry name" value="HATPase_c"/>
    <property type="match status" value="1"/>
</dbReference>
<dbReference type="GO" id="GO:0000155">
    <property type="term" value="F:phosphorelay sensor kinase activity"/>
    <property type="evidence" value="ECO:0007669"/>
    <property type="project" value="InterPro"/>
</dbReference>
<organism evidence="7 8">
    <name type="scientific">Flavobacterium sediminis</name>
    <dbReference type="NCBI Taxonomy" id="2201181"/>
    <lineage>
        <taxon>Bacteria</taxon>
        <taxon>Pseudomonadati</taxon>
        <taxon>Bacteroidota</taxon>
        <taxon>Flavobacteriia</taxon>
        <taxon>Flavobacteriales</taxon>
        <taxon>Flavobacteriaceae</taxon>
        <taxon>Flavobacterium</taxon>
    </lineage>
</organism>
<dbReference type="EC" id="2.7.13.3" evidence="2"/>
<keyword evidence="4" id="KW-0808">Transferase</keyword>
<dbReference type="Gene3D" id="3.30.565.10">
    <property type="entry name" value="Histidine kinase-like ATPase, C-terminal domain"/>
    <property type="match status" value="1"/>
</dbReference>
<dbReference type="KEGG" id="fse:DI487_03535"/>
<evidence type="ECO:0000256" key="4">
    <source>
        <dbReference type="ARBA" id="ARBA00022679"/>
    </source>
</evidence>
<comment type="catalytic activity">
    <reaction evidence="1">
        <text>ATP + protein L-histidine = ADP + protein N-phospho-L-histidine.</text>
        <dbReference type="EC" id="2.7.13.3"/>
    </reaction>
</comment>
<evidence type="ECO:0000256" key="2">
    <source>
        <dbReference type="ARBA" id="ARBA00012438"/>
    </source>
</evidence>
<dbReference type="EMBL" id="CP029463">
    <property type="protein sequence ID" value="AWM13024.1"/>
    <property type="molecule type" value="Genomic_DNA"/>
</dbReference>
<dbReference type="InterPro" id="IPR052162">
    <property type="entry name" value="Sensor_kinase/Photoreceptor"/>
</dbReference>
<evidence type="ECO:0000259" key="6">
    <source>
        <dbReference type="PROSITE" id="PS50109"/>
    </source>
</evidence>
<dbReference type="RefSeq" id="WP_109568432.1">
    <property type="nucleotide sequence ID" value="NZ_CP029463.1"/>
</dbReference>
<dbReference type="InterPro" id="IPR036890">
    <property type="entry name" value="HATPase_C_sf"/>
</dbReference>
<sequence>MGNLKICYWEFDFLKRRTDSLHTSKDLSLFFGHDELTAFHNPLSLFYNEIEPDSKKWLLSNLKKLHYDAIPFDILIKLKNPKLKWLRITGEADESIKDKKNNSNKISGIIEIVDHIANANYAKEKIKHLLGPPSSSKKIELNAESALPSDSSPDFSSLLNDILDNYVYINHSMFSAFCKKKILASNEYIWYFDGSSAFLSKGLHKALGIKSIHNLYDLKKIIHPDDFNSLFHSLKSHFKSSSSTGWKTEYRIRKNNDSYIPIMDKAIILNKSDDNSPMIVIGIMSSLNRITKEKERIKDTNKNLKMQLQNLVVINKELEQFAYHASHDLQEPLRNITNILNLLESDFGDNLDKQGKKYIEFAQLSAFRMRNLVKAILEFSRLGNYQPKKETVDCNELVQDITEILHQKIASKNASINCHNLPVIESYLLALTQIFQNLIDNALKYSKKDVAPVITINYEEKPEYHEFSVADNGIGIEEQYLEKIFMMFQRLHTRSEYEGTGLGLAAVKKVLTKINGKIWVKSTVGKGSTFYFSINK</sequence>
<dbReference type="InterPro" id="IPR013655">
    <property type="entry name" value="PAS_fold_3"/>
</dbReference>
<keyword evidence="3" id="KW-0597">Phosphoprotein</keyword>
<dbReference type="InterPro" id="IPR036097">
    <property type="entry name" value="HisK_dim/P_sf"/>
</dbReference>
<dbReference type="SMART" id="SM00388">
    <property type="entry name" value="HisKA"/>
    <property type="match status" value="1"/>
</dbReference>
<reference evidence="7 8" key="1">
    <citation type="submission" date="2018-05" db="EMBL/GenBank/DDBJ databases">
        <title>Flavobacterium sp. MEBiC07310.</title>
        <authorList>
            <person name="Baek K."/>
        </authorList>
    </citation>
    <scope>NUCLEOTIDE SEQUENCE [LARGE SCALE GENOMIC DNA]</scope>
    <source>
        <strain evidence="7 8">MEBiC07310</strain>
    </source>
</reference>
<dbReference type="Pfam" id="PF00512">
    <property type="entry name" value="HisKA"/>
    <property type="match status" value="1"/>
</dbReference>
<dbReference type="Gene3D" id="1.10.287.130">
    <property type="match status" value="1"/>
</dbReference>
<dbReference type="Pfam" id="PF08447">
    <property type="entry name" value="PAS_3"/>
    <property type="match status" value="1"/>
</dbReference>
<dbReference type="FunFam" id="3.30.565.10:FF:000006">
    <property type="entry name" value="Sensor histidine kinase WalK"/>
    <property type="match status" value="1"/>
</dbReference>
<dbReference type="SUPFAM" id="SSF47384">
    <property type="entry name" value="Homodimeric domain of signal transducing histidine kinase"/>
    <property type="match status" value="1"/>
</dbReference>
<keyword evidence="5" id="KW-0418">Kinase</keyword>
<protein>
    <recommendedName>
        <fullName evidence="2">histidine kinase</fullName>
        <ecNumber evidence="2">2.7.13.3</ecNumber>
    </recommendedName>
</protein>
<dbReference type="PANTHER" id="PTHR43304">
    <property type="entry name" value="PHYTOCHROME-LIKE PROTEIN CPH1"/>
    <property type="match status" value="1"/>
</dbReference>
<evidence type="ECO:0000256" key="3">
    <source>
        <dbReference type="ARBA" id="ARBA00022553"/>
    </source>
</evidence>
<dbReference type="OrthoDB" id="9124519at2"/>
<feature type="domain" description="Histidine kinase" evidence="6">
    <location>
        <begin position="324"/>
        <end position="536"/>
    </location>
</feature>
<dbReference type="Proteomes" id="UP000245429">
    <property type="component" value="Chromosome"/>
</dbReference>
<dbReference type="InterPro" id="IPR003594">
    <property type="entry name" value="HATPase_dom"/>
</dbReference>
<dbReference type="PANTHER" id="PTHR43304:SF1">
    <property type="entry name" value="PAC DOMAIN-CONTAINING PROTEIN"/>
    <property type="match status" value="1"/>
</dbReference>
<dbReference type="PRINTS" id="PR00344">
    <property type="entry name" value="BCTRLSENSOR"/>
</dbReference>
<dbReference type="InterPro" id="IPR004358">
    <property type="entry name" value="Sig_transdc_His_kin-like_C"/>
</dbReference>
<gene>
    <name evidence="7" type="ORF">DI487_03535</name>
</gene>
<name>A0A2U8QT53_9FLAO</name>
<evidence type="ECO:0000313" key="7">
    <source>
        <dbReference type="EMBL" id="AWM13024.1"/>
    </source>
</evidence>
<dbReference type="InterPro" id="IPR003661">
    <property type="entry name" value="HisK_dim/P_dom"/>
</dbReference>
<keyword evidence="8" id="KW-1185">Reference proteome</keyword>